<reference evidence="2 3" key="1">
    <citation type="journal article" date="2014" name="PLoS Genet.">
        <title>Phylogenetically driven sequencing of extremely halophilic archaea reveals strategies for static and dynamic osmo-response.</title>
        <authorList>
            <person name="Becker E.A."/>
            <person name="Seitzer P.M."/>
            <person name="Tritt A."/>
            <person name="Larsen D."/>
            <person name="Krusor M."/>
            <person name="Yao A.I."/>
            <person name="Wu D."/>
            <person name="Madern D."/>
            <person name="Eisen J.A."/>
            <person name="Darling A.E."/>
            <person name="Facciotti M.T."/>
        </authorList>
    </citation>
    <scope>NUCLEOTIDE SEQUENCE [LARGE SCALE GENOMIC DNA]</scope>
    <source>
        <strain evidence="2 3">DSM 10524</strain>
    </source>
</reference>
<dbReference type="eggNOG" id="arCOG06371">
    <property type="taxonomic scope" value="Archaea"/>
</dbReference>
<evidence type="ECO:0000313" key="3">
    <source>
        <dbReference type="Proteomes" id="UP000011688"/>
    </source>
</evidence>
<dbReference type="InterPro" id="IPR057157">
    <property type="entry name" value="DUF7835"/>
</dbReference>
<keyword evidence="3" id="KW-1185">Reference proteome</keyword>
<dbReference type="AlphaFoldDB" id="L9X154"/>
<gene>
    <name evidence="2" type="ORF">C491_17262</name>
</gene>
<feature type="domain" description="DUF7835" evidence="1">
    <location>
        <begin position="46"/>
        <end position="111"/>
    </location>
</feature>
<accession>L9X154</accession>
<organism evidence="2 3">
    <name type="scientific">Natronococcus amylolyticus DSM 10524</name>
    <dbReference type="NCBI Taxonomy" id="1227497"/>
    <lineage>
        <taxon>Archaea</taxon>
        <taxon>Methanobacteriati</taxon>
        <taxon>Methanobacteriota</taxon>
        <taxon>Stenosarchaea group</taxon>
        <taxon>Halobacteria</taxon>
        <taxon>Halobacteriales</taxon>
        <taxon>Natrialbaceae</taxon>
        <taxon>Natronococcus</taxon>
    </lineage>
</organism>
<dbReference type="Pfam" id="PF25205">
    <property type="entry name" value="DUF7835"/>
    <property type="match status" value="1"/>
</dbReference>
<name>L9X154_9EURY</name>
<dbReference type="Proteomes" id="UP000011688">
    <property type="component" value="Unassembled WGS sequence"/>
</dbReference>
<comment type="caution">
    <text evidence="2">The sequence shown here is derived from an EMBL/GenBank/DDBJ whole genome shotgun (WGS) entry which is preliminary data.</text>
</comment>
<dbReference type="EMBL" id="AOIB01000031">
    <property type="protein sequence ID" value="ELY55484.1"/>
    <property type="molecule type" value="Genomic_DNA"/>
</dbReference>
<proteinExistence type="predicted"/>
<protein>
    <recommendedName>
        <fullName evidence="1">DUF7835 domain-containing protein</fullName>
    </recommendedName>
</protein>
<sequence>MGTDGTSPTESRFRCISSWFVYDASILDILGLKKDSCLFGRKLLIMATTDHSFDGLTEHCNQCDRETLHSVSIQIRTESTKQRNTAFSREPYRVSECQECNARESQRMNNA</sequence>
<evidence type="ECO:0000313" key="2">
    <source>
        <dbReference type="EMBL" id="ELY55484.1"/>
    </source>
</evidence>
<evidence type="ECO:0000259" key="1">
    <source>
        <dbReference type="Pfam" id="PF25205"/>
    </source>
</evidence>